<evidence type="ECO:0000313" key="6">
    <source>
        <dbReference type="EMBL" id="CAD9357208.1"/>
    </source>
</evidence>
<evidence type="ECO:0000256" key="3">
    <source>
        <dbReference type="ARBA" id="ARBA00023163"/>
    </source>
</evidence>
<dbReference type="GO" id="GO:0006355">
    <property type="term" value="P:regulation of DNA-templated transcription"/>
    <property type="evidence" value="ECO:0007669"/>
    <property type="project" value="InterPro"/>
</dbReference>
<keyword evidence="2" id="KW-0805">Transcription regulation</keyword>
<dbReference type="PANTHER" id="PTHR23326">
    <property type="entry name" value="CCR4 NOT-RELATED"/>
    <property type="match status" value="1"/>
</dbReference>
<feature type="compositionally biased region" description="Low complexity" evidence="4">
    <location>
        <begin position="189"/>
        <end position="204"/>
    </location>
</feature>
<accession>A0A6U3ZWB8</accession>
<feature type="compositionally biased region" description="Low complexity" evidence="4">
    <location>
        <begin position="270"/>
        <end position="287"/>
    </location>
</feature>
<evidence type="ECO:0000313" key="9">
    <source>
        <dbReference type="EMBL" id="CAE4635958.1"/>
    </source>
</evidence>
<dbReference type="InterPro" id="IPR007282">
    <property type="entry name" value="NOT2/3/5_C"/>
</dbReference>
<feature type="compositionally biased region" description="Polar residues" evidence="4">
    <location>
        <begin position="259"/>
        <end position="269"/>
    </location>
</feature>
<dbReference type="EMBL" id="HBNS01038500">
    <property type="protein sequence ID" value="CAE4635954.1"/>
    <property type="molecule type" value="Transcribed_RNA"/>
</dbReference>
<feature type="region of interest" description="Disordered" evidence="4">
    <location>
        <begin position="162"/>
        <end position="204"/>
    </location>
</feature>
<sequence>MAAPAPGSSASSATSDGRSGGADFLGLVGTQSSAGVGMFGQPGGGDLLLGGAGGFEGSIANGGYLNESGGAGGTPAPGVNGSNAFNLSDFPSLGGGGGESTGASGNNGLAAALRQQEQLLAQQQMMQQGGSGNAKTTNLYRLAMSAGGAATGANFNIATEEFPALPGAPPPVPGGSGLLSGGEGTQREVSGSSAGSSASTSSFVTAAPTVSRVNSNGSGVGLYGGDMDAGNNPADYNNILGSSSGGIGNISGVQSSNNPASSSLPHQQRTTSSSTAQTGSGAAASSSGSGGTGSTGGSSLSGDYGLLGLLGVIRMSDADRNALALGSDLTALGLNLSSSDQLYSTFASPWSESPTTREPQYQLPMCYYMQPPALKTGHLSKFQLETLFYIFYALPKDVLQAYAAQELYSREWRYHVELKLWFKRAGPADGVANNAGSGVQYIYFDINSWERRLFNGNMNQNITSGLLSEDDVRVQFPNS</sequence>
<dbReference type="EMBL" id="HBNS01038502">
    <property type="protein sequence ID" value="CAE4635958.1"/>
    <property type="molecule type" value="Transcribed_RNA"/>
</dbReference>
<evidence type="ECO:0000256" key="2">
    <source>
        <dbReference type="ARBA" id="ARBA00023015"/>
    </source>
</evidence>
<dbReference type="GO" id="GO:0030015">
    <property type="term" value="C:CCR4-NOT core complex"/>
    <property type="evidence" value="ECO:0007669"/>
    <property type="project" value="InterPro"/>
</dbReference>
<feature type="domain" description="NOT2/NOT3/NOT5 C-terminal" evidence="5">
    <location>
        <begin position="343"/>
        <end position="452"/>
    </location>
</feature>
<proteinExistence type="inferred from homology"/>
<dbReference type="Gene3D" id="2.30.30.1020">
    <property type="entry name" value="CCR4-NOT complex subunit 2/3/5, C-terminal domain"/>
    <property type="match status" value="1"/>
</dbReference>
<dbReference type="AlphaFoldDB" id="A0A6U3ZWB8"/>
<evidence type="ECO:0000256" key="4">
    <source>
        <dbReference type="SAM" id="MobiDB-lite"/>
    </source>
</evidence>
<dbReference type="Pfam" id="PF04153">
    <property type="entry name" value="NOT2_3_5_C"/>
    <property type="match status" value="1"/>
</dbReference>
<gene>
    <name evidence="7" type="ORF">DBRI00130_LOCUS30038</name>
    <name evidence="8" type="ORF">DBRI00130_LOCUS30039</name>
    <name evidence="9" type="ORF">DBRI00130_LOCUS30040</name>
    <name evidence="6" type="ORF">DBRI1063_LOCUS24891</name>
</gene>
<dbReference type="EMBL" id="HBNS01038501">
    <property type="protein sequence ID" value="CAE4635956.1"/>
    <property type="molecule type" value="Transcribed_RNA"/>
</dbReference>
<evidence type="ECO:0000313" key="8">
    <source>
        <dbReference type="EMBL" id="CAE4635956.1"/>
    </source>
</evidence>
<evidence type="ECO:0000313" key="7">
    <source>
        <dbReference type="EMBL" id="CAE4635954.1"/>
    </source>
</evidence>
<feature type="compositionally biased region" description="Gly residues" evidence="4">
    <location>
        <begin position="174"/>
        <end position="184"/>
    </location>
</feature>
<dbReference type="InterPro" id="IPR038635">
    <property type="entry name" value="CCR4-NOT_su2/3/5_C_sf"/>
</dbReference>
<reference evidence="9" key="1">
    <citation type="submission" date="2021-01" db="EMBL/GenBank/DDBJ databases">
        <authorList>
            <person name="Corre E."/>
            <person name="Pelletier E."/>
            <person name="Niang G."/>
            <person name="Scheremetjew M."/>
            <person name="Finn R."/>
            <person name="Kale V."/>
            <person name="Holt S."/>
            <person name="Cochrane G."/>
            <person name="Meng A."/>
            <person name="Brown T."/>
            <person name="Cohen L."/>
        </authorList>
    </citation>
    <scope>NUCLEOTIDE SEQUENCE</scope>
    <source>
        <strain evidence="9">GSO104</strain>
        <strain evidence="6">Pop2</strain>
    </source>
</reference>
<comment type="similarity">
    <text evidence="1">Belongs to the CNOT2/3/5 family.</text>
</comment>
<protein>
    <recommendedName>
        <fullName evidence="5">NOT2/NOT3/NOT5 C-terminal domain-containing protein</fullName>
    </recommendedName>
</protein>
<evidence type="ECO:0000256" key="1">
    <source>
        <dbReference type="ARBA" id="ARBA00007682"/>
    </source>
</evidence>
<dbReference type="EMBL" id="HBGN01038909">
    <property type="protein sequence ID" value="CAD9357208.1"/>
    <property type="molecule type" value="Transcribed_RNA"/>
</dbReference>
<feature type="region of interest" description="Disordered" evidence="4">
    <location>
        <begin position="250"/>
        <end position="297"/>
    </location>
</feature>
<keyword evidence="3" id="KW-0804">Transcription</keyword>
<evidence type="ECO:0000259" key="5">
    <source>
        <dbReference type="Pfam" id="PF04153"/>
    </source>
</evidence>
<dbReference type="InterPro" id="IPR040168">
    <property type="entry name" value="Not2/3/5"/>
</dbReference>
<organism evidence="9">
    <name type="scientific">Ditylum brightwellii</name>
    <dbReference type="NCBI Taxonomy" id="49249"/>
    <lineage>
        <taxon>Eukaryota</taxon>
        <taxon>Sar</taxon>
        <taxon>Stramenopiles</taxon>
        <taxon>Ochrophyta</taxon>
        <taxon>Bacillariophyta</taxon>
        <taxon>Mediophyceae</taxon>
        <taxon>Lithodesmiophycidae</taxon>
        <taxon>Lithodesmiales</taxon>
        <taxon>Lithodesmiaceae</taxon>
        <taxon>Ditylum</taxon>
    </lineage>
</organism>
<name>A0A6U3ZWB8_9STRA</name>